<feature type="transmembrane region" description="Helical" evidence="1">
    <location>
        <begin position="231"/>
        <end position="248"/>
    </location>
</feature>
<protein>
    <submittedName>
        <fullName evidence="2">Uncharacterized protein</fullName>
    </submittedName>
</protein>
<name>A0A1Q3BAP5_CEPFO</name>
<keyword evidence="1" id="KW-0812">Transmembrane</keyword>
<evidence type="ECO:0000313" key="2">
    <source>
        <dbReference type="EMBL" id="GAV65117.1"/>
    </source>
</evidence>
<feature type="non-terminal residue" evidence="2">
    <location>
        <position position="1"/>
    </location>
</feature>
<accession>A0A1Q3BAP5</accession>
<dbReference type="AlphaFoldDB" id="A0A1Q3BAP5"/>
<gene>
    <name evidence="2" type="ORF">CFOL_v3_08632</name>
</gene>
<proteinExistence type="predicted"/>
<keyword evidence="3" id="KW-1185">Reference proteome</keyword>
<comment type="caution">
    <text evidence="2">The sequence shown here is derived from an EMBL/GenBank/DDBJ whole genome shotgun (WGS) entry which is preliminary data.</text>
</comment>
<evidence type="ECO:0000256" key="1">
    <source>
        <dbReference type="SAM" id="Phobius"/>
    </source>
</evidence>
<dbReference type="EMBL" id="BDDD01000387">
    <property type="protein sequence ID" value="GAV65117.1"/>
    <property type="molecule type" value="Genomic_DNA"/>
</dbReference>
<keyword evidence="1" id="KW-1133">Transmembrane helix</keyword>
<dbReference type="InParanoid" id="A0A1Q3BAP5"/>
<organism evidence="2 3">
    <name type="scientific">Cephalotus follicularis</name>
    <name type="common">Albany pitcher plant</name>
    <dbReference type="NCBI Taxonomy" id="3775"/>
    <lineage>
        <taxon>Eukaryota</taxon>
        <taxon>Viridiplantae</taxon>
        <taxon>Streptophyta</taxon>
        <taxon>Embryophyta</taxon>
        <taxon>Tracheophyta</taxon>
        <taxon>Spermatophyta</taxon>
        <taxon>Magnoliopsida</taxon>
        <taxon>eudicotyledons</taxon>
        <taxon>Gunneridae</taxon>
        <taxon>Pentapetalae</taxon>
        <taxon>rosids</taxon>
        <taxon>fabids</taxon>
        <taxon>Oxalidales</taxon>
        <taxon>Cephalotaceae</taxon>
        <taxon>Cephalotus</taxon>
    </lineage>
</organism>
<keyword evidence="1" id="KW-0472">Membrane</keyword>
<evidence type="ECO:0000313" key="3">
    <source>
        <dbReference type="Proteomes" id="UP000187406"/>
    </source>
</evidence>
<sequence>INAQDLETSSTSFPSKISSSLTFSDRKIETPLSISTFLTNETKPIKKKINLSDPKIAKRNFFLKKEGLGFVSYLLLAKEIADLDGGVGVCDGGVDGEVGIDEAHLVAVALGDTGDEVLNVAECGADGGAGLAGAEPGLDLELALRCLKLRMSFPRGPSTSIILAFTLILTPSGMSMVSDDKMVFISLCLSNEDGEEEERLPHLCYKPYPFSALFIHSSSYSDNILHPAQPSPFYLLLKFLLLIFFFSIKRVGVINYE</sequence>
<feature type="transmembrane region" description="Helical" evidence="1">
    <location>
        <begin position="158"/>
        <end position="177"/>
    </location>
</feature>
<dbReference type="Proteomes" id="UP000187406">
    <property type="component" value="Unassembled WGS sequence"/>
</dbReference>
<reference evidence="3" key="1">
    <citation type="submission" date="2016-04" db="EMBL/GenBank/DDBJ databases">
        <title>Cephalotus genome sequencing.</title>
        <authorList>
            <person name="Fukushima K."/>
            <person name="Hasebe M."/>
            <person name="Fang X."/>
        </authorList>
    </citation>
    <scope>NUCLEOTIDE SEQUENCE [LARGE SCALE GENOMIC DNA]</scope>
    <source>
        <strain evidence="3">cv. St1</strain>
    </source>
</reference>